<proteinExistence type="predicted"/>
<comment type="caution">
    <text evidence="1">The sequence shown here is derived from an EMBL/GenBank/DDBJ whole genome shotgun (WGS) entry which is preliminary data.</text>
</comment>
<gene>
    <name evidence="1" type="ORF">THF1A12_120171</name>
</gene>
<dbReference type="AlphaFoldDB" id="A0AAU9QFX0"/>
<dbReference type="EMBL" id="CAKMUD010000024">
    <property type="protein sequence ID" value="CAH1573988.1"/>
    <property type="molecule type" value="Genomic_DNA"/>
</dbReference>
<evidence type="ECO:0008006" key="3">
    <source>
        <dbReference type="Google" id="ProtNLM"/>
    </source>
</evidence>
<evidence type="ECO:0000313" key="1">
    <source>
        <dbReference type="EMBL" id="CAH1573988.1"/>
    </source>
</evidence>
<name>A0AAU9QFX0_9VIBR</name>
<accession>A0AAU9QFX0</accession>
<evidence type="ECO:0000313" key="2">
    <source>
        <dbReference type="Proteomes" id="UP001295462"/>
    </source>
</evidence>
<dbReference type="Proteomes" id="UP001295462">
    <property type="component" value="Unassembled WGS sequence"/>
</dbReference>
<sequence>MLIRFLIVLTLISLVYFMMKNKAKTTVGQGAGTGSDQTRGVRNNNPLNVEYNSANNWQGQTGTDGRFAIFEHSKWGFRAAAKLLQNYQKFYGLSSVNELIHRWAPPIENHTSGYADFVAKRMGVTISDRLDLSNKTILTDLVHAMSIMESGHNYSRNEAAAGVNLL</sequence>
<reference evidence="1" key="1">
    <citation type="submission" date="2022-01" db="EMBL/GenBank/DDBJ databases">
        <authorList>
            <person name="Lagorce A."/>
        </authorList>
    </citation>
    <scope>NUCLEOTIDE SEQUENCE</scope>
    <source>
        <strain evidence="1">Th15_F1_A12</strain>
    </source>
</reference>
<protein>
    <recommendedName>
        <fullName evidence="3">Structural protein P5</fullName>
    </recommendedName>
</protein>
<organism evidence="1 2">
    <name type="scientific">Vibrio jasicida</name>
    <dbReference type="NCBI Taxonomy" id="766224"/>
    <lineage>
        <taxon>Bacteria</taxon>
        <taxon>Pseudomonadati</taxon>
        <taxon>Pseudomonadota</taxon>
        <taxon>Gammaproteobacteria</taxon>
        <taxon>Vibrionales</taxon>
        <taxon>Vibrionaceae</taxon>
        <taxon>Vibrio</taxon>
    </lineage>
</organism>